<accession>A0A9W6UXL0</accession>
<dbReference type="Proteomes" id="UP001165124">
    <property type="component" value="Unassembled WGS sequence"/>
</dbReference>
<name>A0A9W6UXL0_9ACTN</name>
<gene>
    <name evidence="1" type="ORF">Arub01_30490</name>
</gene>
<dbReference type="RefSeq" id="WP_157406596.1">
    <property type="nucleotide sequence ID" value="NZ_BSRZ01000006.1"/>
</dbReference>
<proteinExistence type="predicted"/>
<dbReference type="AlphaFoldDB" id="A0A9W6UXL0"/>
<reference evidence="1" key="1">
    <citation type="submission" date="2023-02" db="EMBL/GenBank/DDBJ databases">
        <title>Actinomadura rubrobrunea NBRC 14622.</title>
        <authorList>
            <person name="Ichikawa N."/>
            <person name="Sato H."/>
            <person name="Tonouchi N."/>
        </authorList>
    </citation>
    <scope>NUCLEOTIDE SEQUENCE</scope>
    <source>
        <strain evidence="1">NBRC 14622</strain>
    </source>
</reference>
<dbReference type="EMBL" id="BSRZ01000006">
    <property type="protein sequence ID" value="GLW64805.1"/>
    <property type="molecule type" value="Genomic_DNA"/>
</dbReference>
<sequence>MEVGRPQAGEAEERAGGDVLGVERLPLVSVGLDGLVSDPLCGIHVVAGVLR</sequence>
<organism evidence="1 2">
    <name type="scientific">Actinomadura rubrobrunea</name>
    <dbReference type="NCBI Taxonomy" id="115335"/>
    <lineage>
        <taxon>Bacteria</taxon>
        <taxon>Bacillati</taxon>
        <taxon>Actinomycetota</taxon>
        <taxon>Actinomycetes</taxon>
        <taxon>Streptosporangiales</taxon>
        <taxon>Thermomonosporaceae</taxon>
        <taxon>Actinomadura</taxon>
    </lineage>
</organism>
<evidence type="ECO:0000313" key="2">
    <source>
        <dbReference type="Proteomes" id="UP001165124"/>
    </source>
</evidence>
<comment type="caution">
    <text evidence="1">The sequence shown here is derived from an EMBL/GenBank/DDBJ whole genome shotgun (WGS) entry which is preliminary data.</text>
</comment>
<keyword evidence="2" id="KW-1185">Reference proteome</keyword>
<protein>
    <submittedName>
        <fullName evidence="1">Uncharacterized protein</fullName>
    </submittedName>
</protein>
<evidence type="ECO:0000313" key="1">
    <source>
        <dbReference type="EMBL" id="GLW64805.1"/>
    </source>
</evidence>